<evidence type="ECO:0000256" key="5">
    <source>
        <dbReference type="ARBA" id="ARBA00023136"/>
    </source>
</evidence>
<evidence type="ECO:0000256" key="1">
    <source>
        <dbReference type="ARBA" id="ARBA00004651"/>
    </source>
</evidence>
<dbReference type="EMBL" id="JBBKZT010000007">
    <property type="protein sequence ID" value="MEJ8848113.1"/>
    <property type="molecule type" value="Genomic_DNA"/>
</dbReference>
<feature type="transmembrane region" description="Helical" evidence="6">
    <location>
        <begin position="80"/>
        <end position="101"/>
    </location>
</feature>
<proteinExistence type="predicted"/>
<feature type="transmembrane region" description="Helical" evidence="6">
    <location>
        <begin position="293"/>
        <end position="310"/>
    </location>
</feature>
<name>A0ABU8WKS7_9BURK</name>
<accession>A0ABU8WKS7</accession>
<keyword evidence="5 6" id="KW-0472">Membrane</keyword>
<dbReference type="InterPro" id="IPR011701">
    <property type="entry name" value="MFS"/>
</dbReference>
<dbReference type="InterPro" id="IPR050189">
    <property type="entry name" value="MFS_Efflux_Transporters"/>
</dbReference>
<feature type="transmembrane region" description="Helical" evidence="6">
    <location>
        <begin position="134"/>
        <end position="155"/>
    </location>
</feature>
<evidence type="ECO:0000256" key="4">
    <source>
        <dbReference type="ARBA" id="ARBA00022989"/>
    </source>
</evidence>
<feature type="transmembrane region" description="Helical" evidence="6">
    <location>
        <begin position="359"/>
        <end position="378"/>
    </location>
</feature>
<evidence type="ECO:0000256" key="3">
    <source>
        <dbReference type="ARBA" id="ARBA00022692"/>
    </source>
</evidence>
<dbReference type="InterPro" id="IPR036259">
    <property type="entry name" value="MFS_trans_sf"/>
</dbReference>
<gene>
    <name evidence="8" type="ORF">WKW82_15750</name>
</gene>
<dbReference type="SUPFAM" id="SSF103473">
    <property type="entry name" value="MFS general substrate transporter"/>
    <property type="match status" value="1"/>
</dbReference>
<feature type="transmembrane region" description="Helical" evidence="6">
    <location>
        <begin position="239"/>
        <end position="260"/>
    </location>
</feature>
<dbReference type="Gene3D" id="1.20.1250.20">
    <property type="entry name" value="MFS general substrate transporter like domains"/>
    <property type="match status" value="1"/>
</dbReference>
<feature type="domain" description="Major facilitator superfamily (MFS) profile" evidence="7">
    <location>
        <begin position="9"/>
        <end position="385"/>
    </location>
</feature>
<keyword evidence="4 6" id="KW-1133">Transmembrane helix</keyword>
<dbReference type="PROSITE" id="PS50850">
    <property type="entry name" value="MFS"/>
    <property type="match status" value="1"/>
</dbReference>
<comment type="subcellular location">
    <subcellularLocation>
        <location evidence="1">Cell membrane</location>
        <topology evidence="1">Multi-pass membrane protein</topology>
    </subcellularLocation>
</comment>
<dbReference type="RefSeq" id="WP_340343255.1">
    <property type="nucleotide sequence ID" value="NZ_JBBKZT010000007.1"/>
</dbReference>
<reference evidence="8 9" key="1">
    <citation type="submission" date="2024-03" db="EMBL/GenBank/DDBJ databases">
        <title>Novel species of the genus Variovorax.</title>
        <authorList>
            <person name="Liu Q."/>
            <person name="Xin Y.-H."/>
        </authorList>
    </citation>
    <scope>NUCLEOTIDE SEQUENCE [LARGE SCALE GENOMIC DNA]</scope>
    <source>
        <strain evidence="8 9">KACC 18900</strain>
    </source>
</reference>
<dbReference type="Pfam" id="PF07690">
    <property type="entry name" value="MFS_1"/>
    <property type="match status" value="1"/>
</dbReference>
<dbReference type="InterPro" id="IPR020846">
    <property type="entry name" value="MFS_dom"/>
</dbReference>
<comment type="caution">
    <text evidence="8">The sequence shown here is derived from an EMBL/GenBank/DDBJ whole genome shotgun (WGS) entry which is preliminary data.</text>
</comment>
<dbReference type="Proteomes" id="UP001385892">
    <property type="component" value="Unassembled WGS sequence"/>
</dbReference>
<organism evidence="8 9">
    <name type="scientific">Variovorax rhizosphaerae</name>
    <dbReference type="NCBI Taxonomy" id="1836200"/>
    <lineage>
        <taxon>Bacteria</taxon>
        <taxon>Pseudomonadati</taxon>
        <taxon>Pseudomonadota</taxon>
        <taxon>Betaproteobacteria</taxon>
        <taxon>Burkholderiales</taxon>
        <taxon>Comamonadaceae</taxon>
        <taxon>Variovorax</taxon>
    </lineage>
</organism>
<evidence type="ECO:0000256" key="6">
    <source>
        <dbReference type="SAM" id="Phobius"/>
    </source>
</evidence>
<feature type="transmembrane region" description="Helical" evidence="6">
    <location>
        <begin position="9"/>
        <end position="28"/>
    </location>
</feature>
<evidence type="ECO:0000256" key="2">
    <source>
        <dbReference type="ARBA" id="ARBA00022475"/>
    </source>
</evidence>
<evidence type="ECO:0000259" key="7">
    <source>
        <dbReference type="PROSITE" id="PS50850"/>
    </source>
</evidence>
<dbReference type="PANTHER" id="PTHR43124">
    <property type="entry name" value="PURINE EFFLUX PUMP PBUE"/>
    <property type="match status" value="1"/>
</dbReference>
<keyword evidence="2" id="KW-1003">Cell membrane</keyword>
<feature type="transmembrane region" description="Helical" evidence="6">
    <location>
        <begin position="161"/>
        <end position="183"/>
    </location>
</feature>
<evidence type="ECO:0000313" key="8">
    <source>
        <dbReference type="EMBL" id="MEJ8848113.1"/>
    </source>
</evidence>
<protein>
    <submittedName>
        <fullName evidence="8">MFS transporter</fullName>
    </submittedName>
</protein>
<evidence type="ECO:0000313" key="9">
    <source>
        <dbReference type="Proteomes" id="UP001385892"/>
    </source>
</evidence>
<keyword evidence="9" id="KW-1185">Reference proteome</keyword>
<feature type="transmembrane region" description="Helical" evidence="6">
    <location>
        <begin position="330"/>
        <end position="353"/>
    </location>
</feature>
<dbReference type="PANTHER" id="PTHR43124:SF10">
    <property type="entry name" value="PURINE EFFLUX PUMP PBUE"/>
    <property type="match status" value="1"/>
</dbReference>
<feature type="transmembrane region" description="Helical" evidence="6">
    <location>
        <begin position="107"/>
        <end position="127"/>
    </location>
</feature>
<keyword evidence="3 6" id="KW-0812">Transmembrane</keyword>
<sequence length="385" mass="40213">MTRPPLPAALWALLAGNFVIGTGVMLVAGTLNEISASFGVSVAAAGQLMTAGALVVCFGAPLLAALVAGWDRRALLALTMVWYAVCNVAASLMPSYLGLLLTRMLTMLAPAIFTAQAAASVSLLVPADQRGRGVTFVFLGWSMASVLGLPLGAWLGGHYGWRTAFVAIAVAALLSAASIWWTMPGGIRPAALTRAAWVRVFRSPALMGVLMVTALQSTGQFVLFAYFAPLLKLQLGADATAQSFMWAWFGACGLVGNLLVSRYIDRIGAGRASLVTTMLMATSLLLWPLGINFLIFALVLLPWGLGCFAANSAQQARLVGLAPAMAPGSVALNSSGMFIGQAIGAATGGWLLAHDAASWMHWVGFGTMLAAMALSIMVERLPRPQ</sequence>
<dbReference type="CDD" id="cd17324">
    <property type="entry name" value="MFS_NepI_like"/>
    <property type="match status" value="1"/>
</dbReference>
<feature type="transmembrane region" description="Helical" evidence="6">
    <location>
        <begin position="48"/>
        <end position="68"/>
    </location>
</feature>
<feature type="transmembrane region" description="Helical" evidence="6">
    <location>
        <begin position="204"/>
        <end position="227"/>
    </location>
</feature>